<evidence type="ECO:0000313" key="2">
    <source>
        <dbReference type="EMBL" id="KAJ9164563.1"/>
    </source>
</evidence>
<reference evidence="2" key="1">
    <citation type="submission" date="2022-07" db="EMBL/GenBank/DDBJ databases">
        <title>Fungi with potential for degradation of polypropylene.</title>
        <authorList>
            <person name="Gostincar C."/>
        </authorList>
    </citation>
    <scope>NUCLEOTIDE SEQUENCE</scope>
    <source>
        <strain evidence="2">EXF-13287</strain>
    </source>
</reference>
<dbReference type="InterPro" id="IPR057227">
    <property type="entry name" value="DUF7905"/>
</dbReference>
<keyword evidence="3" id="KW-1185">Reference proteome</keyword>
<dbReference type="AlphaFoldDB" id="A0AA38RYS9"/>
<organism evidence="2 3">
    <name type="scientific">Coniochaeta hoffmannii</name>
    <dbReference type="NCBI Taxonomy" id="91930"/>
    <lineage>
        <taxon>Eukaryota</taxon>
        <taxon>Fungi</taxon>
        <taxon>Dikarya</taxon>
        <taxon>Ascomycota</taxon>
        <taxon>Pezizomycotina</taxon>
        <taxon>Sordariomycetes</taxon>
        <taxon>Sordariomycetidae</taxon>
        <taxon>Coniochaetales</taxon>
        <taxon>Coniochaetaceae</taxon>
        <taxon>Coniochaeta</taxon>
    </lineage>
</organism>
<proteinExistence type="predicted"/>
<evidence type="ECO:0000313" key="3">
    <source>
        <dbReference type="Proteomes" id="UP001174691"/>
    </source>
</evidence>
<dbReference type="EMBL" id="JANBVN010000011">
    <property type="protein sequence ID" value="KAJ9164563.1"/>
    <property type="molecule type" value="Genomic_DNA"/>
</dbReference>
<accession>A0AA38RYS9</accession>
<dbReference type="Proteomes" id="UP001174691">
    <property type="component" value="Unassembled WGS sequence"/>
</dbReference>
<dbReference type="Pfam" id="PF25482">
    <property type="entry name" value="DUF7905"/>
    <property type="match status" value="1"/>
</dbReference>
<name>A0AA38RYS9_9PEZI</name>
<comment type="caution">
    <text evidence="2">The sequence shown here is derived from an EMBL/GenBank/DDBJ whole genome shotgun (WGS) entry which is preliminary data.</text>
</comment>
<evidence type="ECO:0000259" key="1">
    <source>
        <dbReference type="Pfam" id="PF25482"/>
    </source>
</evidence>
<protein>
    <recommendedName>
        <fullName evidence="1">DUF7905 domain-containing protein</fullName>
    </recommendedName>
</protein>
<gene>
    <name evidence="2" type="ORF">NKR19_g1288</name>
</gene>
<sequence>MSARGVVQRQKGPIRATLLMASFGYKEADPDDIGFMTIIEQVEQRNAVVIEVDSDNNWLDIYAFTKDHITKAMDAIRSASKLEIGGAKAWHPTVLMAPVKVGQSGFTALLDLTPSGARPYMSPKARAATNGAEYGKLCTKWLNEFRQKLFQAAKQIRATPSEMRMRVSLGILLLQEWKKNTVEYTYGELENVVKRLGVRGTFSFSEMLGTAQLARNLLTKIYASPDCFEPVNTRIGKLEHIKPKHTLILTTGSLKVETEVIHVQESDSSKDVLRLGTAKGFRRERRSRAVEIATSCPEHKYDWNLAVHTRVPVASLPFSHDDIAKHSKLTRRADRHEFPDFAIRPEFIRAYQVEEIKGKTSLVFKLKGSVYCIEVAVYNILAAVGDADANRLEDGGCGVEFFRPDWDEVLSARNVAAGMRELSENCKELFPFWEKKLTDKDGIEAFVRRMAEVHELVSGLDDKPPVRAVRELAPQAEEEEDLLLSWEQH</sequence>
<feature type="domain" description="DUF7905" evidence="1">
    <location>
        <begin position="144"/>
        <end position="411"/>
    </location>
</feature>